<dbReference type="RefSeq" id="WP_354662128.1">
    <property type="nucleotide sequence ID" value="NZ_JBEXAC010000002.1"/>
</dbReference>
<dbReference type="Pfam" id="PF06835">
    <property type="entry name" value="LptC"/>
    <property type="match status" value="1"/>
</dbReference>
<accession>A0ABV2T944</accession>
<dbReference type="Proteomes" id="UP001549749">
    <property type="component" value="Unassembled WGS sequence"/>
</dbReference>
<reference evidence="1 2" key="1">
    <citation type="submission" date="2024-06" db="EMBL/GenBank/DDBJ databases">
        <title>Chitinophaga defluvii sp. nov., isolated from municipal sewage.</title>
        <authorList>
            <person name="Zhang L."/>
        </authorList>
    </citation>
    <scope>NUCLEOTIDE SEQUENCE [LARGE SCALE GENOMIC DNA]</scope>
    <source>
        <strain evidence="1 2">H8</strain>
    </source>
</reference>
<evidence type="ECO:0000313" key="1">
    <source>
        <dbReference type="EMBL" id="MET6999564.1"/>
    </source>
</evidence>
<dbReference type="InterPro" id="IPR026265">
    <property type="entry name" value="LptC"/>
</dbReference>
<proteinExistence type="predicted"/>
<gene>
    <name evidence="1" type="primary">lptC</name>
    <name evidence="1" type="ORF">ABR189_19405</name>
</gene>
<sequence length="171" mass="19079">MQAIMDLDQKKSAIEEGVDIETIFSQQGKVRSKLMAPKMDRHLSTPPFVEFTKGLRVLIYNDTLGVESTVTARYGKYWENEGNVLLKDSVVVINKQGKRLDCSELNWDSKKEIFYTYKPVKISTPTDTIRGANGMESNQDFSDYKILSVSGPVTMEDSTATAPPADSTVAE</sequence>
<keyword evidence="2" id="KW-1185">Reference proteome</keyword>
<organism evidence="1 2">
    <name type="scientific">Chitinophaga defluvii</name>
    <dbReference type="NCBI Taxonomy" id="3163343"/>
    <lineage>
        <taxon>Bacteria</taxon>
        <taxon>Pseudomonadati</taxon>
        <taxon>Bacteroidota</taxon>
        <taxon>Chitinophagia</taxon>
        <taxon>Chitinophagales</taxon>
        <taxon>Chitinophagaceae</taxon>
        <taxon>Chitinophaga</taxon>
    </lineage>
</organism>
<dbReference type="EMBL" id="JBEXAC010000002">
    <property type="protein sequence ID" value="MET6999564.1"/>
    <property type="molecule type" value="Genomic_DNA"/>
</dbReference>
<dbReference type="InterPro" id="IPR010664">
    <property type="entry name" value="LipoPS_assembly_LptC-rel"/>
</dbReference>
<protein>
    <submittedName>
        <fullName evidence="1">LPS export ABC transporter periplasmic protein LptC</fullName>
    </submittedName>
</protein>
<dbReference type="NCBIfam" id="TIGR04409">
    <property type="entry name" value="LptC_YrbK"/>
    <property type="match status" value="1"/>
</dbReference>
<dbReference type="Gene3D" id="2.60.450.10">
    <property type="entry name" value="Lipopolysaccharide (LPS) transport protein A like domain"/>
    <property type="match status" value="1"/>
</dbReference>
<comment type="caution">
    <text evidence="1">The sequence shown here is derived from an EMBL/GenBank/DDBJ whole genome shotgun (WGS) entry which is preliminary data.</text>
</comment>
<name>A0ABV2T944_9BACT</name>
<evidence type="ECO:0000313" key="2">
    <source>
        <dbReference type="Proteomes" id="UP001549749"/>
    </source>
</evidence>